<dbReference type="InterPro" id="IPR029063">
    <property type="entry name" value="SAM-dependent_MTases_sf"/>
</dbReference>
<dbReference type="AlphaFoldDB" id="H2ZNR9"/>
<organism evidence="2 3">
    <name type="scientific">Ciona savignyi</name>
    <name type="common">Pacific transparent sea squirt</name>
    <dbReference type="NCBI Taxonomy" id="51511"/>
    <lineage>
        <taxon>Eukaryota</taxon>
        <taxon>Metazoa</taxon>
        <taxon>Chordata</taxon>
        <taxon>Tunicata</taxon>
        <taxon>Ascidiacea</taxon>
        <taxon>Phlebobranchia</taxon>
        <taxon>Cionidae</taxon>
        <taxon>Ciona</taxon>
    </lineage>
</organism>
<dbReference type="Gene3D" id="3.40.50.150">
    <property type="entry name" value="Vaccinia Virus protein VP39"/>
    <property type="match status" value="1"/>
</dbReference>
<name>H2ZNR9_CIOSA</name>
<dbReference type="PANTHER" id="PTHR43591">
    <property type="entry name" value="METHYLTRANSFERASE"/>
    <property type="match status" value="1"/>
</dbReference>
<evidence type="ECO:0000313" key="3">
    <source>
        <dbReference type="Proteomes" id="UP000007875"/>
    </source>
</evidence>
<reference evidence="2" key="3">
    <citation type="submission" date="2025-09" db="UniProtKB">
        <authorList>
            <consortium name="Ensembl"/>
        </authorList>
    </citation>
    <scope>IDENTIFICATION</scope>
</reference>
<dbReference type="PANTHER" id="PTHR43591:SF110">
    <property type="entry name" value="RHODANESE DOMAIN-CONTAINING PROTEIN"/>
    <property type="match status" value="1"/>
</dbReference>
<dbReference type="Proteomes" id="UP000007875">
    <property type="component" value="Unassembled WGS sequence"/>
</dbReference>
<dbReference type="InterPro" id="IPR041698">
    <property type="entry name" value="Methyltransf_25"/>
</dbReference>
<dbReference type="Ensembl" id="ENSCSAVT00000019443.1">
    <property type="protein sequence ID" value="ENSCSAVP00000019235.1"/>
    <property type="gene ID" value="ENSCSAVG00000011296.1"/>
</dbReference>
<dbReference type="STRING" id="51511.ENSCSAVP00000019235"/>
<evidence type="ECO:0000313" key="2">
    <source>
        <dbReference type="Ensembl" id="ENSCSAVP00000019235.1"/>
    </source>
</evidence>
<dbReference type="GeneTree" id="ENSGT00560000077514"/>
<keyword evidence="3" id="KW-1185">Reference proteome</keyword>
<protein>
    <recommendedName>
        <fullName evidence="1">Methyltransferase domain-containing protein</fullName>
    </recommendedName>
</protein>
<sequence>MSNQQLEEKCLENIKRVVWCKTAEESQNHYKVWSEQYDTELAIIGGSGSQAATNMFSKHVKDKINSVVLDLGGGTGTSSLFIRNQLQFQGEIDILDANIEMLYKASQKKIGFRNIIRHFVGKSGELPVRDESYDVIISTGAFVPNHIPASAIQGMIKVLRPGGLIIFTRRLEGLGDYGEEFVQNIERLCLENKLELLDHMELRHFTIQENSIKSGCFVYICK</sequence>
<accession>H2ZNR9</accession>
<proteinExistence type="predicted"/>
<reference evidence="2" key="2">
    <citation type="submission" date="2025-08" db="UniProtKB">
        <authorList>
            <consortium name="Ensembl"/>
        </authorList>
    </citation>
    <scope>IDENTIFICATION</scope>
</reference>
<reference evidence="3" key="1">
    <citation type="submission" date="2003-08" db="EMBL/GenBank/DDBJ databases">
        <authorList>
            <person name="Birren B."/>
            <person name="Nusbaum C."/>
            <person name="Abebe A."/>
            <person name="Abouelleil A."/>
            <person name="Adekoya E."/>
            <person name="Ait-zahra M."/>
            <person name="Allen N."/>
            <person name="Allen T."/>
            <person name="An P."/>
            <person name="Anderson M."/>
            <person name="Anderson S."/>
            <person name="Arachchi H."/>
            <person name="Armbruster J."/>
            <person name="Bachantsang P."/>
            <person name="Baldwin J."/>
            <person name="Barry A."/>
            <person name="Bayul T."/>
            <person name="Blitshsteyn B."/>
            <person name="Bloom T."/>
            <person name="Blye J."/>
            <person name="Boguslavskiy L."/>
            <person name="Borowsky M."/>
            <person name="Boukhgalter B."/>
            <person name="Brunache A."/>
            <person name="Butler J."/>
            <person name="Calixte N."/>
            <person name="Calvo S."/>
            <person name="Camarata J."/>
            <person name="Campo K."/>
            <person name="Chang J."/>
            <person name="Cheshatsang Y."/>
            <person name="Citroen M."/>
            <person name="Collymore A."/>
            <person name="Considine T."/>
            <person name="Cook A."/>
            <person name="Cooke P."/>
            <person name="Corum B."/>
            <person name="Cuomo C."/>
            <person name="David R."/>
            <person name="Dawoe T."/>
            <person name="Degray S."/>
            <person name="Dodge S."/>
            <person name="Dooley K."/>
            <person name="Dorje P."/>
            <person name="Dorjee K."/>
            <person name="Dorris L."/>
            <person name="Duffey N."/>
            <person name="Dupes A."/>
            <person name="Elkins T."/>
            <person name="Engels R."/>
            <person name="Erickson J."/>
            <person name="Farina A."/>
            <person name="Faro S."/>
            <person name="Ferreira P."/>
            <person name="Fischer H."/>
            <person name="Fitzgerald M."/>
            <person name="Foley K."/>
            <person name="Gage D."/>
            <person name="Galagan J."/>
            <person name="Gearin G."/>
            <person name="Gnerre S."/>
            <person name="Gnirke A."/>
            <person name="Goyette A."/>
            <person name="Graham J."/>
            <person name="Grandbois E."/>
            <person name="Gyaltsen K."/>
            <person name="Hafez N."/>
            <person name="Hagopian D."/>
            <person name="Hagos B."/>
            <person name="Hall J."/>
            <person name="Hatcher B."/>
            <person name="Heller A."/>
            <person name="Higgins H."/>
            <person name="Honan T."/>
            <person name="Horn A."/>
            <person name="Houde N."/>
            <person name="Hughes L."/>
            <person name="Hulme W."/>
            <person name="Husby E."/>
            <person name="Iliev I."/>
            <person name="Jaffe D."/>
            <person name="Jones C."/>
            <person name="Kamal M."/>
            <person name="Kamat A."/>
            <person name="Kamvysselis M."/>
            <person name="Karlsson E."/>
            <person name="Kells C."/>
            <person name="Kieu A."/>
            <person name="Kisner P."/>
            <person name="Kodira C."/>
            <person name="Kulbokas E."/>
            <person name="Labutti K."/>
            <person name="Lama D."/>
            <person name="Landers T."/>
            <person name="Leger J."/>
            <person name="Levine S."/>
            <person name="Lewis D."/>
            <person name="Lewis T."/>
            <person name="Lindblad-toh K."/>
            <person name="Liu X."/>
            <person name="Lokyitsang T."/>
            <person name="Lokyitsang Y."/>
            <person name="Lucien O."/>
            <person name="Lui A."/>
            <person name="Ma L.J."/>
            <person name="Mabbitt R."/>
            <person name="Macdonald J."/>
            <person name="Maclean C."/>
            <person name="Major J."/>
            <person name="Manning J."/>
            <person name="Marabella R."/>
            <person name="Maru K."/>
            <person name="Matthews C."/>
            <person name="Mauceli E."/>
            <person name="Mccarthy M."/>
            <person name="Mcdonough S."/>
            <person name="Mcghee T."/>
            <person name="Meldrim J."/>
            <person name="Meneus L."/>
            <person name="Mesirov J."/>
            <person name="Mihalev A."/>
            <person name="Mihova T."/>
            <person name="Mikkelsen T."/>
            <person name="Mlenga V."/>
            <person name="Moru K."/>
            <person name="Mozes J."/>
            <person name="Mulrain L."/>
            <person name="Munson G."/>
            <person name="Naylor J."/>
            <person name="Newes C."/>
            <person name="Nguyen C."/>
            <person name="Nguyen N."/>
            <person name="Nguyen T."/>
            <person name="Nicol R."/>
            <person name="Nielsen C."/>
            <person name="Nizzari M."/>
            <person name="Norbu C."/>
            <person name="Norbu N."/>
            <person name="O'donnell P."/>
            <person name="Okoawo O."/>
            <person name="O'leary S."/>
            <person name="Omotosho B."/>
            <person name="O'neill K."/>
            <person name="Osman S."/>
            <person name="Parker S."/>
            <person name="Perrin D."/>
            <person name="Phunkhang P."/>
            <person name="Piqani B."/>
            <person name="Purcell S."/>
            <person name="Rachupka T."/>
            <person name="Ramasamy U."/>
            <person name="Rameau R."/>
            <person name="Ray V."/>
            <person name="Raymond C."/>
            <person name="Retta R."/>
            <person name="Richardson S."/>
            <person name="Rise C."/>
            <person name="Rodriguez J."/>
            <person name="Rogers J."/>
            <person name="Rogov P."/>
            <person name="Rutman M."/>
            <person name="Schupbach R."/>
            <person name="Seaman C."/>
            <person name="Settipalli S."/>
            <person name="Sharpe T."/>
            <person name="Sheridan J."/>
            <person name="Sherpa N."/>
            <person name="Shi J."/>
            <person name="Smirnov S."/>
            <person name="Smith C."/>
            <person name="Sougnez C."/>
            <person name="Spencer B."/>
            <person name="Stalker J."/>
            <person name="Stange-thomann N."/>
            <person name="Stavropoulos S."/>
            <person name="Stetson K."/>
            <person name="Stone C."/>
            <person name="Stone S."/>
            <person name="Stubbs M."/>
            <person name="Talamas J."/>
            <person name="Tchuinga P."/>
            <person name="Tenzing P."/>
            <person name="Tesfaye S."/>
            <person name="Theodore J."/>
            <person name="Thoulutsang Y."/>
            <person name="Topham K."/>
            <person name="Towey S."/>
            <person name="Tsamla T."/>
            <person name="Tsomo N."/>
            <person name="Vallee D."/>
            <person name="Vassiliev H."/>
            <person name="Venkataraman V."/>
            <person name="Vinson J."/>
            <person name="Vo A."/>
            <person name="Wade C."/>
            <person name="Wang S."/>
            <person name="Wangchuk T."/>
            <person name="Wangdi T."/>
            <person name="Whittaker C."/>
            <person name="Wilkinson J."/>
            <person name="Wu Y."/>
            <person name="Wyman D."/>
            <person name="Yadav S."/>
            <person name="Yang S."/>
            <person name="Yang X."/>
            <person name="Yeager S."/>
            <person name="Yee E."/>
            <person name="Young G."/>
            <person name="Zainoun J."/>
            <person name="Zembeck L."/>
            <person name="Zimmer A."/>
            <person name="Zody M."/>
            <person name="Lander E."/>
        </authorList>
    </citation>
    <scope>NUCLEOTIDE SEQUENCE [LARGE SCALE GENOMIC DNA]</scope>
</reference>
<evidence type="ECO:0000259" key="1">
    <source>
        <dbReference type="Pfam" id="PF13649"/>
    </source>
</evidence>
<dbReference type="InParanoid" id="H2ZNR9"/>
<dbReference type="CDD" id="cd02440">
    <property type="entry name" value="AdoMet_MTases"/>
    <property type="match status" value="1"/>
</dbReference>
<dbReference type="SUPFAM" id="SSF53335">
    <property type="entry name" value="S-adenosyl-L-methionine-dependent methyltransferases"/>
    <property type="match status" value="1"/>
</dbReference>
<dbReference type="OMA" id="CDCLEEM"/>
<dbReference type="HOGENOM" id="CLU_090201_2_1_1"/>
<dbReference type="eggNOG" id="ENOG502SEIB">
    <property type="taxonomic scope" value="Eukaryota"/>
</dbReference>
<dbReference type="Pfam" id="PF13649">
    <property type="entry name" value="Methyltransf_25"/>
    <property type="match status" value="1"/>
</dbReference>
<feature type="domain" description="Methyltransferase" evidence="1">
    <location>
        <begin position="68"/>
        <end position="163"/>
    </location>
</feature>